<evidence type="ECO:0000313" key="1">
    <source>
        <dbReference type="EMBL" id="KIW96880.1"/>
    </source>
</evidence>
<sequence length="63" mass="7346">MEFEDLSDNVKSLAREALNGRQIRYVIKTARHLAAFRKQKFGSQHLECASEVVEEFEKYLVDT</sequence>
<proteinExistence type="predicted"/>
<dbReference type="OrthoDB" id="10042665at2759"/>
<dbReference type="AlphaFoldDB" id="A0A0D2I119"/>
<keyword evidence="2" id="KW-1185">Reference proteome</keyword>
<gene>
    <name evidence="1" type="ORF">Z519_02271</name>
</gene>
<dbReference type="HOGENOM" id="CLU_2885587_0_0_1"/>
<evidence type="ECO:0000313" key="2">
    <source>
        <dbReference type="Proteomes" id="UP000053789"/>
    </source>
</evidence>
<name>A0A0D2I119_CLAB1</name>
<accession>A0A0D2I119</accession>
<protein>
    <submittedName>
        <fullName evidence="1">Uncharacterized protein</fullName>
    </submittedName>
</protein>
<dbReference type="RefSeq" id="XP_016623549.1">
    <property type="nucleotide sequence ID" value="XM_016760028.1"/>
</dbReference>
<organism evidence="1 2">
    <name type="scientific">Cladophialophora bantiana (strain ATCC 10958 / CBS 173.52 / CDC B-1940 / NIH 8579)</name>
    <name type="common">Xylohypha bantiana</name>
    <dbReference type="NCBI Taxonomy" id="1442370"/>
    <lineage>
        <taxon>Eukaryota</taxon>
        <taxon>Fungi</taxon>
        <taxon>Dikarya</taxon>
        <taxon>Ascomycota</taxon>
        <taxon>Pezizomycotina</taxon>
        <taxon>Eurotiomycetes</taxon>
        <taxon>Chaetothyriomycetidae</taxon>
        <taxon>Chaetothyriales</taxon>
        <taxon>Herpotrichiellaceae</taxon>
        <taxon>Cladophialophora</taxon>
    </lineage>
</organism>
<dbReference type="GeneID" id="27695199"/>
<dbReference type="EMBL" id="KN846982">
    <property type="protein sequence ID" value="KIW96880.1"/>
    <property type="molecule type" value="Genomic_DNA"/>
</dbReference>
<dbReference type="VEuPathDB" id="FungiDB:Z519_02271"/>
<reference evidence="1" key="1">
    <citation type="submission" date="2015-01" db="EMBL/GenBank/DDBJ databases">
        <title>The Genome Sequence of Cladophialophora bantiana CBS 173.52.</title>
        <authorList>
            <consortium name="The Broad Institute Genomics Platform"/>
            <person name="Cuomo C."/>
            <person name="de Hoog S."/>
            <person name="Gorbushina A."/>
            <person name="Stielow B."/>
            <person name="Teixiera M."/>
            <person name="Abouelleil A."/>
            <person name="Chapman S.B."/>
            <person name="Priest M."/>
            <person name="Young S.K."/>
            <person name="Wortman J."/>
            <person name="Nusbaum C."/>
            <person name="Birren B."/>
        </authorList>
    </citation>
    <scope>NUCLEOTIDE SEQUENCE [LARGE SCALE GENOMIC DNA]</scope>
    <source>
        <strain evidence="1">CBS 173.52</strain>
    </source>
</reference>
<dbReference type="Proteomes" id="UP000053789">
    <property type="component" value="Unassembled WGS sequence"/>
</dbReference>